<protein>
    <submittedName>
        <fullName evidence="1">Uncharacterized protein</fullName>
    </submittedName>
</protein>
<dbReference type="InterPro" id="IPR006461">
    <property type="entry name" value="PLAC_motif_containing"/>
</dbReference>
<keyword evidence="2" id="KW-1185">Reference proteome</keyword>
<sequence length="129" mass="14287">MLHYTSAAQTGQIESSLCGCCGDCSACCCALFCYPCASARVWADVRGESLTCCHCFHWPSNLWARENIRQARGMEPRFCCDCMTDFLCPCCFLIQNMREIEAIQSLKDIPSNTMGTNVSVYAQQGRPSG</sequence>
<accession>A0ABR2HGR7</accession>
<evidence type="ECO:0000313" key="2">
    <source>
        <dbReference type="Proteomes" id="UP001470230"/>
    </source>
</evidence>
<gene>
    <name evidence="1" type="ORF">M9Y10_020305</name>
</gene>
<evidence type="ECO:0000313" key="1">
    <source>
        <dbReference type="EMBL" id="KAK8846298.1"/>
    </source>
</evidence>
<name>A0ABR2HGR7_9EUKA</name>
<dbReference type="EMBL" id="JAPFFF010000029">
    <property type="protein sequence ID" value="KAK8846298.1"/>
    <property type="molecule type" value="Genomic_DNA"/>
</dbReference>
<comment type="caution">
    <text evidence="1">The sequence shown here is derived from an EMBL/GenBank/DDBJ whole genome shotgun (WGS) entry which is preliminary data.</text>
</comment>
<dbReference type="Proteomes" id="UP001470230">
    <property type="component" value="Unassembled WGS sequence"/>
</dbReference>
<dbReference type="Pfam" id="PF04749">
    <property type="entry name" value="PLAC8"/>
    <property type="match status" value="1"/>
</dbReference>
<reference evidence="1 2" key="1">
    <citation type="submission" date="2024-04" db="EMBL/GenBank/DDBJ databases">
        <title>Tritrichomonas musculus Genome.</title>
        <authorList>
            <person name="Alves-Ferreira E."/>
            <person name="Grigg M."/>
            <person name="Lorenzi H."/>
            <person name="Galac M."/>
        </authorList>
    </citation>
    <scope>NUCLEOTIDE SEQUENCE [LARGE SCALE GENOMIC DNA]</scope>
    <source>
        <strain evidence="1 2">EAF2021</strain>
    </source>
</reference>
<proteinExistence type="predicted"/>
<organism evidence="1 2">
    <name type="scientific">Tritrichomonas musculus</name>
    <dbReference type="NCBI Taxonomy" id="1915356"/>
    <lineage>
        <taxon>Eukaryota</taxon>
        <taxon>Metamonada</taxon>
        <taxon>Parabasalia</taxon>
        <taxon>Tritrichomonadida</taxon>
        <taxon>Tritrichomonadidae</taxon>
        <taxon>Tritrichomonas</taxon>
    </lineage>
</organism>